<comment type="caution">
    <text evidence="1">The sequence shown here is derived from an EMBL/GenBank/DDBJ whole genome shotgun (WGS) entry which is preliminary data.</text>
</comment>
<keyword evidence="2" id="KW-1185">Reference proteome</keyword>
<evidence type="ECO:0000313" key="2">
    <source>
        <dbReference type="Proteomes" id="UP001227268"/>
    </source>
</evidence>
<sequence length="161" mass="17702">MGAGLLSAIIPSAETKATAPSDKAIEKGSWINQKAYTFIYAHLHDDVLGELSPEVSDPARSKAKALWDELKARYGGGAMHELVSTIDVILSTRIHEGEDPRDKLNGTRSAFFKFNGSNVPLDDKFFALLVLKKKPLRESRSANIQPTESIIRQPPLEITES</sequence>
<dbReference type="EMBL" id="JASBWT010000023">
    <property type="protein sequence ID" value="KAJ9094927.1"/>
    <property type="molecule type" value="Genomic_DNA"/>
</dbReference>
<proteinExistence type="predicted"/>
<name>A0ACC2V6M5_9TREE</name>
<gene>
    <name evidence="1" type="ORF">QFC21_005719</name>
</gene>
<dbReference type="Proteomes" id="UP001227268">
    <property type="component" value="Unassembled WGS sequence"/>
</dbReference>
<reference evidence="1" key="1">
    <citation type="submission" date="2023-04" db="EMBL/GenBank/DDBJ databases">
        <title>Draft Genome sequencing of Naganishia species isolated from polar environments using Oxford Nanopore Technology.</title>
        <authorList>
            <person name="Leo P."/>
            <person name="Venkateswaran K."/>
        </authorList>
    </citation>
    <scope>NUCLEOTIDE SEQUENCE</scope>
    <source>
        <strain evidence="1">MNA-CCFEE 5423</strain>
    </source>
</reference>
<organism evidence="1 2">
    <name type="scientific">Naganishia friedmannii</name>
    <dbReference type="NCBI Taxonomy" id="89922"/>
    <lineage>
        <taxon>Eukaryota</taxon>
        <taxon>Fungi</taxon>
        <taxon>Dikarya</taxon>
        <taxon>Basidiomycota</taxon>
        <taxon>Agaricomycotina</taxon>
        <taxon>Tremellomycetes</taxon>
        <taxon>Filobasidiales</taxon>
        <taxon>Filobasidiaceae</taxon>
        <taxon>Naganishia</taxon>
    </lineage>
</organism>
<accession>A0ACC2V6M5</accession>
<protein>
    <submittedName>
        <fullName evidence="1">Uncharacterized protein</fullName>
    </submittedName>
</protein>
<evidence type="ECO:0000313" key="1">
    <source>
        <dbReference type="EMBL" id="KAJ9094927.1"/>
    </source>
</evidence>